<dbReference type="KEGG" id="mnu:NCTC10166_00903"/>
<evidence type="ECO:0000313" key="1">
    <source>
        <dbReference type="EMBL" id="VEU59916.1"/>
    </source>
</evidence>
<name>A0A449A6Q9_9BACT</name>
<dbReference type="EMBL" id="LR214954">
    <property type="protein sequence ID" value="VEU59916.1"/>
    <property type="molecule type" value="Genomic_DNA"/>
</dbReference>
<gene>
    <name evidence="1" type="ORF">NCTC10166_00903</name>
</gene>
<protein>
    <submittedName>
        <fullName evidence="1">Uncharacterized protein</fullName>
    </submittedName>
</protein>
<dbReference type="Proteomes" id="UP000289440">
    <property type="component" value="Plasmid 4"/>
</dbReference>
<sequence>MKIIKYYLRRTNVVNSSIYEYVNDVVEENNLGLILYSANGKIIWISSFIKKRFGEQIIGKSVDFLFNDEKQNSNLNILDYEWDYKHSGFEYRIKKYNDKNIITISDVTISENILKNYINEK</sequence>
<dbReference type="OrthoDB" id="9759476at2"/>
<dbReference type="AlphaFoldDB" id="A0A449A6Q9"/>
<organism evidence="1 2">
    <name type="scientific">Mesomycoplasma neurolyticum</name>
    <dbReference type="NCBI Taxonomy" id="2120"/>
    <lineage>
        <taxon>Bacteria</taxon>
        <taxon>Bacillati</taxon>
        <taxon>Mycoplasmatota</taxon>
        <taxon>Mycoplasmoidales</taxon>
        <taxon>Metamycoplasmataceae</taxon>
        <taxon>Mesomycoplasma</taxon>
    </lineage>
</organism>
<evidence type="ECO:0000313" key="2">
    <source>
        <dbReference type="Proteomes" id="UP000289440"/>
    </source>
</evidence>
<keyword evidence="2" id="KW-1185">Reference proteome</keyword>
<dbReference type="RefSeq" id="WP_129720258.1">
    <property type="nucleotide sequence ID" value="NZ_LR214954.1"/>
</dbReference>
<keyword evidence="1" id="KW-0614">Plasmid</keyword>
<reference evidence="1 2" key="1">
    <citation type="submission" date="2019-01" db="EMBL/GenBank/DDBJ databases">
        <authorList>
            <consortium name="Pathogen Informatics"/>
        </authorList>
    </citation>
    <scope>NUCLEOTIDE SEQUENCE [LARGE SCALE GENOMIC DNA]</scope>
    <source>
        <strain evidence="1 2">NCTC10166</strain>
        <plasmid evidence="2">4</plasmid>
    </source>
</reference>
<dbReference type="Gene3D" id="3.30.450.20">
    <property type="entry name" value="PAS domain"/>
    <property type="match status" value="1"/>
</dbReference>
<accession>A0A449A6Q9</accession>
<proteinExistence type="predicted"/>
<geneLocation type="plasmid" evidence="1">
    <name>4</name>
</geneLocation>